<evidence type="ECO:0000313" key="3">
    <source>
        <dbReference type="WBParaSite" id="ACRNAN_scaffold84.g27816.t1"/>
    </source>
</evidence>
<sequence length="90" mass="9402">MHYSGVIAISLLVIVVCADAFKYEGLAVGPCINGKCQPGFACRNGECYPKNEKAAASIKRVQSDAVGPCINGACPPGHFCDNGQCRPSRG</sequence>
<dbReference type="AlphaFoldDB" id="A0A914EHW6"/>
<feature type="chain" id="PRO_5037297724" evidence="1">
    <location>
        <begin position="21"/>
        <end position="90"/>
    </location>
</feature>
<name>A0A914EHW6_9BILA</name>
<organism evidence="2 3">
    <name type="scientific">Acrobeloides nanus</name>
    <dbReference type="NCBI Taxonomy" id="290746"/>
    <lineage>
        <taxon>Eukaryota</taxon>
        <taxon>Metazoa</taxon>
        <taxon>Ecdysozoa</taxon>
        <taxon>Nematoda</taxon>
        <taxon>Chromadorea</taxon>
        <taxon>Rhabditida</taxon>
        <taxon>Tylenchina</taxon>
        <taxon>Cephalobomorpha</taxon>
        <taxon>Cephaloboidea</taxon>
        <taxon>Cephalobidae</taxon>
        <taxon>Acrobeloides</taxon>
    </lineage>
</organism>
<keyword evidence="1" id="KW-0732">Signal</keyword>
<dbReference type="Proteomes" id="UP000887540">
    <property type="component" value="Unplaced"/>
</dbReference>
<accession>A0A914EHW6</accession>
<dbReference type="WBParaSite" id="ACRNAN_scaffold84.g27816.t1">
    <property type="protein sequence ID" value="ACRNAN_scaffold84.g27816.t1"/>
    <property type="gene ID" value="ACRNAN_scaffold84.g27816"/>
</dbReference>
<keyword evidence="2" id="KW-1185">Reference proteome</keyword>
<evidence type="ECO:0000256" key="1">
    <source>
        <dbReference type="SAM" id="SignalP"/>
    </source>
</evidence>
<proteinExistence type="predicted"/>
<protein>
    <submittedName>
        <fullName evidence="3">CC domain-containing protein</fullName>
    </submittedName>
</protein>
<feature type="signal peptide" evidence="1">
    <location>
        <begin position="1"/>
        <end position="20"/>
    </location>
</feature>
<evidence type="ECO:0000313" key="2">
    <source>
        <dbReference type="Proteomes" id="UP000887540"/>
    </source>
</evidence>
<reference evidence="3" key="1">
    <citation type="submission" date="2022-11" db="UniProtKB">
        <authorList>
            <consortium name="WormBaseParasite"/>
        </authorList>
    </citation>
    <scope>IDENTIFICATION</scope>
</reference>